<sequence>MRVLLLPRLWGKRRE</sequence>
<name>A0A0A9AU32_ARUDO</name>
<reference evidence="1" key="2">
    <citation type="journal article" date="2015" name="Data Brief">
        <title>Shoot transcriptome of the giant reed, Arundo donax.</title>
        <authorList>
            <person name="Barrero R.A."/>
            <person name="Guerrero F.D."/>
            <person name="Moolhuijzen P."/>
            <person name="Goolsby J.A."/>
            <person name="Tidwell J."/>
            <person name="Bellgard S.E."/>
            <person name="Bellgard M.I."/>
        </authorList>
    </citation>
    <scope>NUCLEOTIDE SEQUENCE</scope>
    <source>
        <tissue evidence="1">Shoot tissue taken approximately 20 cm above the soil surface</tissue>
    </source>
</reference>
<proteinExistence type="predicted"/>
<evidence type="ECO:0000313" key="1">
    <source>
        <dbReference type="EMBL" id="JAD50582.1"/>
    </source>
</evidence>
<accession>A0A0A9AU32</accession>
<organism evidence="1">
    <name type="scientific">Arundo donax</name>
    <name type="common">Giant reed</name>
    <name type="synonym">Donax arundinaceus</name>
    <dbReference type="NCBI Taxonomy" id="35708"/>
    <lineage>
        <taxon>Eukaryota</taxon>
        <taxon>Viridiplantae</taxon>
        <taxon>Streptophyta</taxon>
        <taxon>Embryophyta</taxon>
        <taxon>Tracheophyta</taxon>
        <taxon>Spermatophyta</taxon>
        <taxon>Magnoliopsida</taxon>
        <taxon>Liliopsida</taxon>
        <taxon>Poales</taxon>
        <taxon>Poaceae</taxon>
        <taxon>PACMAD clade</taxon>
        <taxon>Arundinoideae</taxon>
        <taxon>Arundineae</taxon>
        <taxon>Arundo</taxon>
    </lineage>
</organism>
<reference evidence="1" key="1">
    <citation type="submission" date="2014-09" db="EMBL/GenBank/DDBJ databases">
        <authorList>
            <person name="Magalhaes I.L.F."/>
            <person name="Oliveira U."/>
            <person name="Santos F.R."/>
            <person name="Vidigal T.H.D.A."/>
            <person name="Brescovit A.D."/>
            <person name="Santos A.J."/>
        </authorList>
    </citation>
    <scope>NUCLEOTIDE SEQUENCE</scope>
    <source>
        <tissue evidence="1">Shoot tissue taken approximately 20 cm above the soil surface</tissue>
    </source>
</reference>
<protein>
    <submittedName>
        <fullName evidence="1">Uncharacterized protein</fullName>
    </submittedName>
</protein>
<dbReference type="EMBL" id="GBRH01247313">
    <property type="protein sequence ID" value="JAD50582.1"/>
    <property type="molecule type" value="Transcribed_RNA"/>
</dbReference>